<proteinExistence type="predicted"/>
<dbReference type="SUPFAM" id="SSF53335">
    <property type="entry name" value="S-adenosyl-L-methionine-dependent methyltransferases"/>
    <property type="match status" value="1"/>
</dbReference>
<evidence type="ECO:0000313" key="2">
    <source>
        <dbReference type="EMBL" id="MCR0981455.1"/>
    </source>
</evidence>
<dbReference type="PANTHER" id="PTHR37524:SF2">
    <property type="entry name" value="RIBOSOMAL RNA METHYLTRANSFERASE FTSJ DOMAIN-CONTAINING PROTEIN"/>
    <property type="match status" value="1"/>
</dbReference>
<sequence length="312" mass="33920">MIRSAYLAAEGFEAELEEDLRRAGRRIGGWHGPLALSPDPVPDGPNATPWALDVWDAPREMPVPSIKAAADALRAIQRNWGLLDVAHHRRAALIRDALPVLRPKPITFPALPPASHLGGWTLLAPDRMLASPTKSSPFINGAPAFVEDREGPPSRAYLKLWEALVRIGRWPQPGEHCLDLGAVPGGWSWALAELGARVTAVDKAEMDPRVAAMPEVTVRRESAFGLDPFPVDWLFSDVICYPARLLGLVRRWMEAGAAKNIVVTIKFQGETDHETAAAFAAIPGGAVFHGAHNKHELMFAWPVAPKGGEETP</sequence>
<dbReference type="Pfam" id="PF01728">
    <property type="entry name" value="FtsJ"/>
    <property type="match status" value="1"/>
</dbReference>
<keyword evidence="3" id="KW-1185">Reference proteome</keyword>
<dbReference type="InterPro" id="IPR029063">
    <property type="entry name" value="SAM-dependent_MTases_sf"/>
</dbReference>
<accession>A0ABT1X031</accession>
<gene>
    <name evidence="2" type="ORF">NRP21_05280</name>
</gene>
<organism evidence="2 3">
    <name type="scientific">Roseomonas populi</name>
    <dbReference type="NCBI Taxonomy" id="3121582"/>
    <lineage>
        <taxon>Bacteria</taxon>
        <taxon>Pseudomonadati</taxon>
        <taxon>Pseudomonadota</taxon>
        <taxon>Alphaproteobacteria</taxon>
        <taxon>Acetobacterales</taxon>
        <taxon>Roseomonadaceae</taxon>
        <taxon>Roseomonas</taxon>
    </lineage>
</organism>
<dbReference type="Gene3D" id="3.40.50.150">
    <property type="entry name" value="Vaccinia Virus protein VP39"/>
    <property type="match status" value="1"/>
</dbReference>
<dbReference type="EMBL" id="JANJOU010000003">
    <property type="protein sequence ID" value="MCR0981455.1"/>
    <property type="molecule type" value="Genomic_DNA"/>
</dbReference>
<evidence type="ECO:0000313" key="3">
    <source>
        <dbReference type="Proteomes" id="UP001524642"/>
    </source>
</evidence>
<dbReference type="InterPro" id="IPR002877">
    <property type="entry name" value="RNA_MeTrfase_FtsJ_dom"/>
</dbReference>
<dbReference type="RefSeq" id="WP_257715131.1">
    <property type="nucleotide sequence ID" value="NZ_JANJOU010000003.1"/>
</dbReference>
<dbReference type="Proteomes" id="UP001524642">
    <property type="component" value="Unassembled WGS sequence"/>
</dbReference>
<protein>
    <recommendedName>
        <fullName evidence="1">Ribosomal RNA methyltransferase FtsJ domain-containing protein</fullName>
    </recommendedName>
</protein>
<name>A0ABT1X031_9PROT</name>
<dbReference type="PANTHER" id="PTHR37524">
    <property type="entry name" value="RIBOSOMAL RNA LARGE SUBUNIT METHYLTRANSFERASE M"/>
    <property type="match status" value="1"/>
</dbReference>
<reference evidence="2 3" key="1">
    <citation type="submission" date="2022-06" db="EMBL/GenBank/DDBJ databases">
        <title>Roseomonas CN29.</title>
        <authorList>
            <person name="Cheng Y."/>
            <person name="He X."/>
        </authorList>
    </citation>
    <scope>NUCLEOTIDE SEQUENCE [LARGE SCALE GENOMIC DNA]</scope>
    <source>
        <strain evidence="2 3">CN29</strain>
    </source>
</reference>
<comment type="caution">
    <text evidence="2">The sequence shown here is derived from an EMBL/GenBank/DDBJ whole genome shotgun (WGS) entry which is preliminary data.</text>
</comment>
<evidence type="ECO:0000259" key="1">
    <source>
        <dbReference type="Pfam" id="PF01728"/>
    </source>
</evidence>
<feature type="domain" description="Ribosomal RNA methyltransferase FtsJ" evidence="1">
    <location>
        <begin position="154"/>
        <end position="219"/>
    </location>
</feature>